<dbReference type="Pfam" id="PF07645">
    <property type="entry name" value="EGF_CA"/>
    <property type="match status" value="13"/>
</dbReference>
<dbReference type="SMART" id="SM00179">
    <property type="entry name" value="EGF_CA"/>
    <property type="match status" value="13"/>
</dbReference>
<dbReference type="PROSITE" id="PS01187">
    <property type="entry name" value="EGF_CA"/>
    <property type="match status" value="5"/>
</dbReference>
<feature type="domain" description="EGF-like" evidence="7">
    <location>
        <begin position="754"/>
        <end position="791"/>
    </location>
</feature>
<sequence>MYSLSRRLGLTSPDLSGSADKWRRACSVINSDINECEIPELKAICVEHSECCNLPGHYVCKCLDGFTGNATEKCHDLDECHDPGACGHQASCRNTAGGYQCECPPGLTGDPYTACRDLDECSQESSAPCGTNAVCQNAIGSFSCSCLPGYTLADPNQPHKGCVDVDECLSTGGLQGSVCGVHATCYNTPGSFYCQCEAGHTGNPRLGCQDINECQQHLSTRCVTFWWSVADVNECLRDPSVCGQNSRCINDFGSYHCVCAEGFEGDPAAGCTDIDECLQSPCAQGSLCYNSPGSFRCECPRGYTGDALQSCERDVVEVACQDHHECTNHAHCVDRTCQCKAGYQVAPNGKDCVDRNECLSRGTCGRHAVCINTEGAYLCQCKAGYEKISAGPRAKCRDTDECAQSPFPCGLNAKCTNTDGGFRCACPDHLIGNPKEACICFTFNPSDISAGCVDVNECAVEHGPSGLCGAGALCTNVPGSFHCACPPGFTGIKNGFANTMSKQIYNCICCGLLGDPFIQCEDVDECSSGGSQGSCGPGALCTNRVGSFACHCPVGFTGNGRIKCSGSYSCQCPPGHTGDAYDDTGCVLLAACTSRSECPGRAECRQGQCVCSAPHFGPECKHPCEVVFCGNHATCELDDSDGALCVCSHGYTGHSNSLGGCVDIDECHAQKQVCGAGAVCRNLPGSYECVCPHGASGDPYAGCLFKEDQVVHACSPTKPQSCGQNEECVAIEGRNDCVCRRGYTFDQQRARCKDINECTEFRQREPCGRNAFCQNLDGSFQCQCPAGYIGDPYDCCHPIAFECRKDEDCAGNTVCRKNFGSESGRCGCHPPFLREGDYCIHINECTEIRGFNPCGANTQCRDLDGSFQCLCAPGFTGNPKQGCSPIKMRCRGSNDCSPNEQCVESTCCCLPPYVADGDICKGHLNDKMRMPRAASKSHDPTVFAFPTKN</sequence>
<dbReference type="InterPro" id="IPR013032">
    <property type="entry name" value="EGF-like_CS"/>
</dbReference>
<dbReference type="InterPro" id="IPR000152">
    <property type="entry name" value="EGF-type_Asp/Asn_hydroxyl_site"/>
</dbReference>
<evidence type="ECO:0000256" key="1">
    <source>
        <dbReference type="ARBA" id="ARBA00022536"/>
    </source>
</evidence>
<evidence type="ECO:0000259" key="7">
    <source>
        <dbReference type="PROSITE" id="PS50026"/>
    </source>
</evidence>
<evidence type="ECO:0000256" key="3">
    <source>
        <dbReference type="ARBA" id="ARBA00022737"/>
    </source>
</evidence>
<dbReference type="InterPro" id="IPR050751">
    <property type="entry name" value="ECM_structural_protein"/>
</dbReference>
<dbReference type="PANTHER" id="PTHR24034:SF202">
    <property type="entry name" value="HEMICENTIN 2"/>
    <property type="match status" value="1"/>
</dbReference>
<gene>
    <name evidence="8" type="ORF">BIW11_07065</name>
</gene>
<reference evidence="8" key="1">
    <citation type="journal article" date="2017" name="Gigascience">
        <title>Draft genome of the honey bee ectoparasitic mite, Tropilaelaps mercedesae, is shaped by the parasitic life history.</title>
        <authorList>
            <person name="Dong X."/>
            <person name="Armstrong S.D."/>
            <person name="Xia D."/>
            <person name="Makepeace B.L."/>
            <person name="Darby A.C."/>
            <person name="Kadowaki T."/>
        </authorList>
    </citation>
    <scope>NUCLEOTIDE SEQUENCE [LARGE SCALE GENOMIC DNA]</scope>
    <source>
        <strain evidence="8">Wuxi-XJTLU</strain>
    </source>
</reference>
<dbReference type="InParanoid" id="A0A1V9XVV7"/>
<feature type="domain" description="EGF-like" evidence="7">
    <location>
        <begin position="164"/>
        <end position="209"/>
    </location>
</feature>
<dbReference type="CDD" id="cd00054">
    <property type="entry name" value="EGF_CA"/>
    <property type="match status" value="11"/>
</dbReference>
<dbReference type="FunFam" id="2.10.25.10:FF:000038">
    <property type="entry name" value="Fibrillin 2"/>
    <property type="match status" value="12"/>
</dbReference>
<feature type="domain" description="EGF-like" evidence="7">
    <location>
        <begin position="273"/>
        <end position="312"/>
    </location>
</feature>
<feature type="domain" description="EGF-like" evidence="7">
    <location>
        <begin position="231"/>
        <end position="272"/>
    </location>
</feature>
<feature type="domain" description="EGF-like" evidence="7">
    <location>
        <begin position="354"/>
        <end position="391"/>
    </location>
</feature>
<feature type="domain" description="EGF-like" evidence="7">
    <location>
        <begin position="454"/>
        <end position="495"/>
    </location>
</feature>
<dbReference type="STRING" id="418985.A0A1V9XVV7"/>
<organism evidence="8 9">
    <name type="scientific">Tropilaelaps mercedesae</name>
    <dbReference type="NCBI Taxonomy" id="418985"/>
    <lineage>
        <taxon>Eukaryota</taxon>
        <taxon>Metazoa</taxon>
        <taxon>Ecdysozoa</taxon>
        <taxon>Arthropoda</taxon>
        <taxon>Chelicerata</taxon>
        <taxon>Arachnida</taxon>
        <taxon>Acari</taxon>
        <taxon>Parasitiformes</taxon>
        <taxon>Mesostigmata</taxon>
        <taxon>Gamasina</taxon>
        <taxon>Dermanyssoidea</taxon>
        <taxon>Laelapidae</taxon>
        <taxon>Tropilaelaps</taxon>
    </lineage>
</organism>
<dbReference type="AlphaFoldDB" id="A0A1V9XVV7"/>
<keyword evidence="1 6" id="KW-0245">EGF-like domain</keyword>
<proteinExistence type="predicted"/>
<dbReference type="PROSITE" id="PS50026">
    <property type="entry name" value="EGF_3"/>
    <property type="match status" value="14"/>
</dbReference>
<dbReference type="InterPro" id="IPR009030">
    <property type="entry name" value="Growth_fac_rcpt_cys_sf"/>
</dbReference>
<dbReference type="SUPFAM" id="SSF57196">
    <property type="entry name" value="EGF/Laminin"/>
    <property type="match status" value="5"/>
</dbReference>
<dbReference type="InterPro" id="IPR018097">
    <property type="entry name" value="EGF_Ca-bd_CS"/>
</dbReference>
<evidence type="ECO:0000313" key="8">
    <source>
        <dbReference type="EMBL" id="OQR77488.1"/>
    </source>
</evidence>
<feature type="domain" description="EGF-like" evidence="7">
    <location>
        <begin position="522"/>
        <end position="565"/>
    </location>
</feature>
<accession>A0A1V9XVV7</accession>
<evidence type="ECO:0000256" key="2">
    <source>
        <dbReference type="ARBA" id="ARBA00022729"/>
    </source>
</evidence>
<dbReference type="PANTHER" id="PTHR24034">
    <property type="entry name" value="EGF-LIKE DOMAIN-CONTAINING PROTEIN"/>
    <property type="match status" value="1"/>
</dbReference>
<feature type="domain" description="EGF-like" evidence="7">
    <location>
        <begin position="117"/>
        <end position="156"/>
    </location>
</feature>
<comment type="caution">
    <text evidence="6">Lacks conserved residue(s) required for the propagation of feature annotation.</text>
</comment>
<evidence type="ECO:0000256" key="6">
    <source>
        <dbReference type="PROSITE-ProRule" id="PRU00076"/>
    </source>
</evidence>
<dbReference type="SMART" id="SM00181">
    <property type="entry name" value="EGF"/>
    <property type="match status" value="18"/>
</dbReference>
<dbReference type="Pfam" id="PF12661">
    <property type="entry name" value="hEGF"/>
    <property type="match status" value="1"/>
</dbReference>
<dbReference type="InterPro" id="IPR000742">
    <property type="entry name" value="EGF"/>
</dbReference>
<feature type="domain" description="EGF-like" evidence="7">
    <location>
        <begin position="841"/>
        <end position="884"/>
    </location>
</feature>
<name>A0A1V9XVV7_9ACAR</name>
<dbReference type="InterPro" id="IPR001881">
    <property type="entry name" value="EGF-like_Ca-bd_dom"/>
</dbReference>
<dbReference type="Proteomes" id="UP000192247">
    <property type="component" value="Unassembled WGS sequence"/>
</dbReference>
<dbReference type="InterPro" id="IPR049883">
    <property type="entry name" value="NOTCH1_EGF-like"/>
</dbReference>
<evidence type="ECO:0000256" key="4">
    <source>
        <dbReference type="ARBA" id="ARBA00023157"/>
    </source>
</evidence>
<dbReference type="OrthoDB" id="6406940at2759"/>
<feature type="domain" description="EGF-like" evidence="7">
    <location>
        <begin position="398"/>
        <end position="439"/>
    </location>
</feature>
<feature type="domain" description="EGF-like" evidence="7">
    <location>
        <begin position="76"/>
        <end position="116"/>
    </location>
</feature>
<protein>
    <recommendedName>
        <fullName evidence="7">EGF-like domain-containing protein</fullName>
    </recommendedName>
</protein>
<feature type="domain" description="EGF-like" evidence="7">
    <location>
        <begin position="663"/>
        <end position="704"/>
    </location>
</feature>
<comment type="caution">
    <text evidence="8">The sequence shown here is derived from an EMBL/GenBank/DDBJ whole genome shotgun (WGS) entry which is preliminary data.</text>
</comment>
<feature type="domain" description="EGF-like" evidence="7">
    <location>
        <begin position="621"/>
        <end position="657"/>
    </location>
</feature>
<dbReference type="EMBL" id="MNPL01003460">
    <property type="protein sequence ID" value="OQR77488.1"/>
    <property type="molecule type" value="Genomic_DNA"/>
</dbReference>
<keyword evidence="5" id="KW-0325">Glycoprotein</keyword>
<keyword evidence="2" id="KW-0732">Signal</keyword>
<feature type="domain" description="EGF-like" evidence="7">
    <location>
        <begin position="32"/>
        <end position="75"/>
    </location>
</feature>
<keyword evidence="9" id="KW-1185">Reference proteome</keyword>
<dbReference type="Gene3D" id="2.10.25.10">
    <property type="entry name" value="Laminin"/>
    <property type="match status" value="13"/>
</dbReference>
<keyword evidence="3" id="KW-0677">Repeat</keyword>
<dbReference type="Gene3D" id="2.90.20.10">
    <property type="entry name" value="Plasmodium vivax P25 domain"/>
    <property type="match status" value="1"/>
</dbReference>
<evidence type="ECO:0000313" key="9">
    <source>
        <dbReference type="Proteomes" id="UP000192247"/>
    </source>
</evidence>
<dbReference type="PROSITE" id="PS00010">
    <property type="entry name" value="ASX_HYDROXYL"/>
    <property type="match status" value="13"/>
</dbReference>
<evidence type="ECO:0000256" key="5">
    <source>
        <dbReference type="ARBA" id="ARBA00023180"/>
    </source>
</evidence>
<dbReference type="SUPFAM" id="SSF57184">
    <property type="entry name" value="Growth factor receptor domain"/>
    <property type="match status" value="4"/>
</dbReference>
<keyword evidence="4" id="KW-1015">Disulfide bond</keyword>
<dbReference type="PROSITE" id="PS01186">
    <property type="entry name" value="EGF_2"/>
    <property type="match status" value="6"/>
</dbReference>
<dbReference type="GO" id="GO:0005509">
    <property type="term" value="F:calcium ion binding"/>
    <property type="evidence" value="ECO:0007669"/>
    <property type="project" value="InterPro"/>
</dbReference>